<dbReference type="PANTHER" id="PTHR13696:SF99">
    <property type="entry name" value="COBYRINIC ACID AC-DIAMIDE SYNTHASE"/>
    <property type="match status" value="1"/>
</dbReference>
<dbReference type="CDD" id="cd02042">
    <property type="entry name" value="ParAB_family"/>
    <property type="match status" value="1"/>
</dbReference>
<accession>A0ABV9NF26</accession>
<evidence type="ECO:0000313" key="2">
    <source>
        <dbReference type="EMBL" id="MFC4725308.1"/>
    </source>
</evidence>
<dbReference type="InterPro" id="IPR002586">
    <property type="entry name" value="CobQ/CobB/MinD/ParA_Nub-bd_dom"/>
</dbReference>
<evidence type="ECO:0000313" key="3">
    <source>
        <dbReference type="Proteomes" id="UP001596024"/>
    </source>
</evidence>
<feature type="domain" description="CobQ/CobB/MinD/ParA nucleotide binding" evidence="1">
    <location>
        <begin position="6"/>
        <end position="172"/>
    </location>
</feature>
<gene>
    <name evidence="2" type="ORF">ACFPB0_08395</name>
</gene>
<dbReference type="Gene3D" id="3.40.50.300">
    <property type="entry name" value="P-loop containing nucleotide triphosphate hydrolases"/>
    <property type="match status" value="1"/>
</dbReference>
<dbReference type="EMBL" id="JBHSGQ010000003">
    <property type="protein sequence ID" value="MFC4725308.1"/>
    <property type="molecule type" value="Genomic_DNA"/>
</dbReference>
<protein>
    <submittedName>
        <fullName evidence="2">ParA family protein</fullName>
    </submittedName>
</protein>
<dbReference type="Proteomes" id="UP001596024">
    <property type="component" value="Unassembled WGS sequence"/>
</dbReference>
<dbReference type="Pfam" id="PF01656">
    <property type="entry name" value="CbiA"/>
    <property type="match status" value="1"/>
</dbReference>
<reference evidence="3" key="1">
    <citation type="journal article" date="2019" name="Int. J. Syst. Evol. Microbiol.">
        <title>The Global Catalogue of Microorganisms (GCM) 10K type strain sequencing project: providing services to taxonomists for standard genome sequencing and annotation.</title>
        <authorList>
            <consortium name="The Broad Institute Genomics Platform"/>
            <consortium name="The Broad Institute Genome Sequencing Center for Infectious Disease"/>
            <person name="Wu L."/>
            <person name="Ma J."/>
        </authorList>
    </citation>
    <scope>NUCLEOTIDE SEQUENCE [LARGE SCALE GENOMIC DNA]</scope>
    <source>
        <strain evidence="3">CCUG 62981</strain>
    </source>
</reference>
<keyword evidence="3" id="KW-1185">Reference proteome</keyword>
<proteinExistence type="predicted"/>
<sequence length="232" mass="25467">MSCTTIMFANAKGGAGKSTLAFLSAIHFAATYDLRVCVIDFDRLRTTYNAVRRFSGSGVQSYYLADEHGEGHKVAPDAVRSALDTRRSASDVLFVDTPAGFPADTMVPAIQPDAIFVPVAVSDADIMATKAYLPELEEAAARMAQANGHRPRIMLVPNQVFSDDQTLRIRDAFRGHSVRIAPALAFSRALREVFHFEPGDTNIASVFLEDGGFFRWMSADIFALRQMRARQG</sequence>
<evidence type="ECO:0000259" key="1">
    <source>
        <dbReference type="Pfam" id="PF01656"/>
    </source>
</evidence>
<organism evidence="2 3">
    <name type="scientific">Glycocaulis abyssi</name>
    <dbReference type="NCBI Taxonomy" id="1433403"/>
    <lineage>
        <taxon>Bacteria</taxon>
        <taxon>Pseudomonadati</taxon>
        <taxon>Pseudomonadota</taxon>
        <taxon>Alphaproteobacteria</taxon>
        <taxon>Maricaulales</taxon>
        <taxon>Maricaulaceae</taxon>
        <taxon>Glycocaulis</taxon>
    </lineage>
</organism>
<dbReference type="InterPro" id="IPR050678">
    <property type="entry name" value="DNA_Partitioning_ATPase"/>
</dbReference>
<dbReference type="InterPro" id="IPR027417">
    <property type="entry name" value="P-loop_NTPase"/>
</dbReference>
<dbReference type="SUPFAM" id="SSF52540">
    <property type="entry name" value="P-loop containing nucleoside triphosphate hydrolases"/>
    <property type="match status" value="1"/>
</dbReference>
<dbReference type="RefSeq" id="WP_371392558.1">
    <property type="nucleotide sequence ID" value="NZ_CP163421.1"/>
</dbReference>
<name>A0ABV9NF26_9PROT</name>
<comment type="caution">
    <text evidence="2">The sequence shown here is derived from an EMBL/GenBank/DDBJ whole genome shotgun (WGS) entry which is preliminary data.</text>
</comment>
<dbReference type="PANTHER" id="PTHR13696">
    <property type="entry name" value="P-LOOP CONTAINING NUCLEOSIDE TRIPHOSPHATE HYDROLASE"/>
    <property type="match status" value="1"/>
</dbReference>